<evidence type="ECO:0000256" key="2">
    <source>
        <dbReference type="ARBA" id="ARBA00022737"/>
    </source>
</evidence>
<dbReference type="InterPro" id="IPR020472">
    <property type="entry name" value="WD40_PAC1"/>
</dbReference>
<accession>A0A445ADM8</accession>
<organism evidence="6 7">
    <name type="scientific">Arachis hypogaea</name>
    <name type="common">Peanut</name>
    <dbReference type="NCBI Taxonomy" id="3818"/>
    <lineage>
        <taxon>Eukaryota</taxon>
        <taxon>Viridiplantae</taxon>
        <taxon>Streptophyta</taxon>
        <taxon>Embryophyta</taxon>
        <taxon>Tracheophyta</taxon>
        <taxon>Spermatophyta</taxon>
        <taxon>Magnoliopsida</taxon>
        <taxon>eudicotyledons</taxon>
        <taxon>Gunneridae</taxon>
        <taxon>Pentapetalae</taxon>
        <taxon>rosids</taxon>
        <taxon>fabids</taxon>
        <taxon>Fabales</taxon>
        <taxon>Fabaceae</taxon>
        <taxon>Papilionoideae</taxon>
        <taxon>50 kb inversion clade</taxon>
        <taxon>dalbergioids sensu lato</taxon>
        <taxon>Dalbergieae</taxon>
        <taxon>Pterocarpus clade</taxon>
        <taxon>Arachis</taxon>
    </lineage>
</organism>
<dbReference type="PROSITE" id="PS50103">
    <property type="entry name" value="ZF_C3H1"/>
    <property type="match status" value="2"/>
</dbReference>
<dbReference type="SUPFAM" id="SSF50978">
    <property type="entry name" value="WD40 repeat-like"/>
    <property type="match status" value="1"/>
</dbReference>
<dbReference type="InterPro" id="IPR036322">
    <property type="entry name" value="WD40_repeat_dom_sf"/>
</dbReference>
<keyword evidence="2" id="KW-0677">Repeat</keyword>
<dbReference type="SMART" id="SM00320">
    <property type="entry name" value="WD40"/>
    <property type="match status" value="5"/>
</dbReference>
<dbReference type="Gene3D" id="2.130.10.10">
    <property type="entry name" value="YVTN repeat-like/Quinoprotein amine dehydrogenase"/>
    <property type="match status" value="2"/>
</dbReference>
<name>A0A445ADM8_ARAHY</name>
<dbReference type="InterPro" id="IPR019775">
    <property type="entry name" value="WD40_repeat_CS"/>
</dbReference>
<dbReference type="PROSITE" id="PS50082">
    <property type="entry name" value="WD_REPEATS_2"/>
    <property type="match status" value="3"/>
</dbReference>
<feature type="repeat" description="WD" evidence="3">
    <location>
        <begin position="213"/>
        <end position="254"/>
    </location>
</feature>
<dbReference type="PANTHER" id="PTHR44489:SF14">
    <property type="entry name" value="ZINC FINGER CCCH DOMAIN-CONTAINING PROTEIN 59-RELATED"/>
    <property type="match status" value="1"/>
</dbReference>
<keyword evidence="1 3" id="KW-0853">WD repeat</keyword>
<dbReference type="STRING" id="3818.A0A445ADM8"/>
<protein>
    <recommendedName>
        <fullName evidence="5">C3H1-type domain-containing protein</fullName>
    </recommendedName>
</protein>
<feature type="repeat" description="WD" evidence="3">
    <location>
        <begin position="376"/>
        <end position="405"/>
    </location>
</feature>
<dbReference type="InterPro" id="IPR015943">
    <property type="entry name" value="WD40/YVTN_repeat-like_dom_sf"/>
</dbReference>
<dbReference type="GO" id="GO:0008270">
    <property type="term" value="F:zinc ion binding"/>
    <property type="evidence" value="ECO:0007669"/>
    <property type="project" value="UniProtKB-KW"/>
</dbReference>
<dbReference type="PROSITE" id="PS00678">
    <property type="entry name" value="WD_REPEATS_1"/>
    <property type="match status" value="1"/>
</dbReference>
<dbReference type="AlphaFoldDB" id="A0A445ADM8"/>
<evidence type="ECO:0000256" key="3">
    <source>
        <dbReference type="PROSITE-ProRule" id="PRU00221"/>
    </source>
</evidence>
<dbReference type="InterPro" id="IPR056454">
    <property type="entry name" value="Beta-prop_IP5PC_F"/>
</dbReference>
<evidence type="ECO:0000259" key="5">
    <source>
        <dbReference type="PROSITE" id="PS50103"/>
    </source>
</evidence>
<keyword evidence="4" id="KW-0863">Zinc-finger</keyword>
<sequence length="490" mass="53487">MAIITTTKRTERLRRTTPPTCKYWLAGRCNRNPCGFSHSLPTSPSNVYYNANTTYKYSKKPDSSVEKIASSSAKKAINCTPKNFKKPENCALKAVECRPEAISVGLASSSVKKAINCAPKALKKPENCAPKAVECRPEAEAISVEKPTKCEEKAVLIEKTADVEDVATVAKASVDKSRSICKSWMTDNCVDGDLCQNLHSWFYGDGFSTLAKLHEHNKAITGIALPAGSNKLISGSTDGTVRAWDCNTGRCVNMIHLNSPVTSLISEGPWIFAGVKNAVKAWNIHTGADVTLDGPKGQVLSLNVGNDILLAGAEDGVIYAWRCSFESPFKTVATLSGHSKPVVCLAIGCHRMLYSGSMDHSIKVWDLDTFQCTMTLNGHTDFVTSLICWDNYLLSGSSDCTVNVWVCTKEGTLEVTYTHTHQIAVLGLYGMTDVEAKPILFCSCKDNSVRMYELPTFLERGRLFTRQEVRSFQIGPGGLFFTGDGTGERK</sequence>
<dbReference type="Pfam" id="PF23754">
    <property type="entry name" value="Beta-prop_IP5PC_F"/>
    <property type="match status" value="1"/>
</dbReference>
<reference evidence="6 7" key="1">
    <citation type="submission" date="2019-01" db="EMBL/GenBank/DDBJ databases">
        <title>Sequencing of cultivated peanut Arachis hypogaea provides insights into genome evolution and oil improvement.</title>
        <authorList>
            <person name="Chen X."/>
        </authorList>
    </citation>
    <scope>NUCLEOTIDE SEQUENCE [LARGE SCALE GENOMIC DNA]</scope>
    <source>
        <strain evidence="7">cv. Fuhuasheng</strain>
        <tissue evidence="6">Leaves</tissue>
    </source>
</reference>
<feature type="domain" description="C3H1-type" evidence="5">
    <location>
        <begin position="15"/>
        <end position="41"/>
    </location>
</feature>
<dbReference type="InterPro" id="IPR000571">
    <property type="entry name" value="Znf_CCCH"/>
</dbReference>
<dbReference type="PRINTS" id="PR00320">
    <property type="entry name" value="GPROTEINBRPT"/>
</dbReference>
<keyword evidence="4" id="KW-0479">Metal-binding</keyword>
<proteinExistence type="predicted"/>
<evidence type="ECO:0000313" key="6">
    <source>
        <dbReference type="EMBL" id="RYR24525.1"/>
    </source>
</evidence>
<keyword evidence="7" id="KW-1185">Reference proteome</keyword>
<comment type="caution">
    <text evidence="6">The sequence shown here is derived from an EMBL/GenBank/DDBJ whole genome shotgun (WGS) entry which is preliminary data.</text>
</comment>
<feature type="repeat" description="WD" evidence="3">
    <location>
        <begin position="335"/>
        <end position="375"/>
    </location>
</feature>
<dbReference type="InterPro" id="IPR001680">
    <property type="entry name" value="WD40_rpt"/>
</dbReference>
<dbReference type="SMART" id="SM00356">
    <property type="entry name" value="ZnF_C3H1"/>
    <property type="match status" value="2"/>
</dbReference>
<dbReference type="PANTHER" id="PTHR44489">
    <property type="match status" value="1"/>
</dbReference>
<dbReference type="EMBL" id="SDMP01000012">
    <property type="protein sequence ID" value="RYR24525.1"/>
    <property type="molecule type" value="Genomic_DNA"/>
</dbReference>
<gene>
    <name evidence="6" type="ORF">Ahy_B02g058028</name>
</gene>
<dbReference type="Proteomes" id="UP000289738">
    <property type="component" value="Chromosome B02"/>
</dbReference>
<evidence type="ECO:0000256" key="4">
    <source>
        <dbReference type="PROSITE-ProRule" id="PRU00723"/>
    </source>
</evidence>
<dbReference type="Pfam" id="PF00400">
    <property type="entry name" value="WD40"/>
    <property type="match status" value="1"/>
</dbReference>
<evidence type="ECO:0000256" key="1">
    <source>
        <dbReference type="ARBA" id="ARBA00022574"/>
    </source>
</evidence>
<evidence type="ECO:0000313" key="7">
    <source>
        <dbReference type="Proteomes" id="UP000289738"/>
    </source>
</evidence>
<feature type="zinc finger region" description="C3H1-type" evidence="4">
    <location>
        <begin position="175"/>
        <end position="202"/>
    </location>
</feature>
<keyword evidence="4" id="KW-0862">Zinc</keyword>
<feature type="zinc finger region" description="C3H1-type" evidence="4">
    <location>
        <begin position="15"/>
        <end position="41"/>
    </location>
</feature>
<dbReference type="InterPro" id="IPR044715">
    <property type="entry name" value="WDR86-like"/>
</dbReference>
<dbReference type="PROSITE" id="PS50294">
    <property type="entry name" value="WD_REPEATS_REGION"/>
    <property type="match status" value="2"/>
</dbReference>
<feature type="domain" description="C3H1-type" evidence="5">
    <location>
        <begin position="175"/>
        <end position="202"/>
    </location>
</feature>